<dbReference type="GO" id="GO:0043484">
    <property type="term" value="P:regulation of RNA splicing"/>
    <property type="evidence" value="ECO:0007669"/>
    <property type="project" value="TreeGrafter"/>
</dbReference>
<feature type="compositionally biased region" description="Low complexity" evidence="6">
    <location>
        <begin position="15"/>
        <end position="39"/>
    </location>
</feature>
<evidence type="ECO:0000256" key="4">
    <source>
        <dbReference type="ARBA" id="ARBA00022833"/>
    </source>
</evidence>
<dbReference type="OrthoDB" id="250836at2759"/>
<evidence type="ECO:0000256" key="3">
    <source>
        <dbReference type="ARBA" id="ARBA00022771"/>
    </source>
</evidence>
<dbReference type="AlphaFoldDB" id="A0A7R8Z1S7"/>
<evidence type="ECO:0000256" key="1">
    <source>
        <dbReference type="ARBA" id="ARBA00022723"/>
    </source>
</evidence>
<evidence type="ECO:0000259" key="7">
    <source>
        <dbReference type="PROSITE" id="PS50103"/>
    </source>
</evidence>
<dbReference type="PROSITE" id="PS50103">
    <property type="entry name" value="ZF_C3H1"/>
    <property type="match status" value="1"/>
</dbReference>
<dbReference type="GO" id="GO:0003723">
    <property type="term" value="F:RNA binding"/>
    <property type="evidence" value="ECO:0007669"/>
    <property type="project" value="TreeGrafter"/>
</dbReference>
<keyword evidence="9" id="KW-1185">Reference proteome</keyword>
<protein>
    <recommendedName>
        <fullName evidence="7">C3H1-type domain-containing protein</fullName>
    </recommendedName>
</protein>
<evidence type="ECO:0000313" key="9">
    <source>
        <dbReference type="Proteomes" id="UP000594454"/>
    </source>
</evidence>
<proteinExistence type="predicted"/>
<dbReference type="Gene3D" id="3.30.1370.210">
    <property type="match status" value="1"/>
</dbReference>
<evidence type="ECO:0000256" key="2">
    <source>
        <dbReference type="ARBA" id="ARBA00022737"/>
    </source>
</evidence>
<accession>A0A7R8Z1S7</accession>
<reference evidence="8 9" key="1">
    <citation type="submission" date="2020-11" db="EMBL/GenBank/DDBJ databases">
        <authorList>
            <person name="Wallbank WR R."/>
            <person name="Pardo Diaz C."/>
            <person name="Kozak K."/>
            <person name="Martin S."/>
            <person name="Jiggins C."/>
            <person name="Moest M."/>
            <person name="Warren A I."/>
            <person name="Generalovic N T."/>
            <person name="Byers J.R.P. K."/>
            <person name="Montejo-Kovacevich G."/>
            <person name="Yen C E."/>
        </authorList>
    </citation>
    <scope>NUCLEOTIDE SEQUENCE [LARGE SCALE GENOMIC DNA]</scope>
</reference>
<keyword evidence="1 5" id="KW-0479">Metal-binding</keyword>
<dbReference type="EMBL" id="LR899015">
    <property type="protein sequence ID" value="CAD7094059.1"/>
    <property type="molecule type" value="Genomic_DNA"/>
</dbReference>
<dbReference type="OMA" id="LFRFCHD"/>
<dbReference type="Proteomes" id="UP000594454">
    <property type="component" value="Chromosome 7"/>
</dbReference>
<evidence type="ECO:0000256" key="6">
    <source>
        <dbReference type="SAM" id="MobiDB-lite"/>
    </source>
</evidence>
<feature type="zinc finger region" description="C3H1-type" evidence="5">
    <location>
        <begin position="45"/>
        <end position="71"/>
    </location>
</feature>
<evidence type="ECO:0000313" key="8">
    <source>
        <dbReference type="EMBL" id="CAD7094059.1"/>
    </source>
</evidence>
<keyword evidence="4 5" id="KW-0862">Zinc</keyword>
<feature type="compositionally biased region" description="Polar residues" evidence="6">
    <location>
        <begin position="1"/>
        <end position="10"/>
    </location>
</feature>
<dbReference type="GO" id="GO:0008270">
    <property type="term" value="F:zinc ion binding"/>
    <property type="evidence" value="ECO:0007669"/>
    <property type="project" value="UniProtKB-KW"/>
</dbReference>
<dbReference type="PANTHER" id="PTHR12675:SF6">
    <property type="entry name" value="ZINC FINGER CCCH DOMAIN-CONTAINING PROTEIN 10"/>
    <property type="match status" value="1"/>
</dbReference>
<dbReference type="PANTHER" id="PTHR12675">
    <property type="entry name" value="MUSCLEBLIND-LIKE PROTEIN"/>
    <property type="match status" value="1"/>
</dbReference>
<sequence length="432" mass="47526">MSQQQQTSQAGGLSGNLSSSVSNLTNGNQNGSTNGNLNGVDKSYANKSRICRDFVRGSCRRKNCRYPHVLSPELIVFCHDYQNSTCPRVNCKFLHYTLQEEEYYRQYGEFPQMENNNCGPMNGGCGPHVPGMMAPQNSLPKDQPPPYSQAAFQRHDRDPFAGNGNNVGGGRLSRYDTHNWNDHPQMYRTNVDRIPPPVFHQCEEFQAIKRPPRETVDSIVDSTFKRFREDNERLDIMQVIRRFEEEQSILRRRVEANEIKIAELRASNEYLMAQLRLSNQQCSTVVNPVTVTQTTSQPQSQTAPQVIGGVSIAPVQVQATPIVSIATPQTQIIAANSATPLAIAAANTSQGQQQIAIAAAQQSITSLTSTSQALQPTHAQQILGTSQITLTPVAPPPSMGLAINTSQAALAMSNATQPIISYPVMTHSILPH</sequence>
<keyword evidence="2" id="KW-0677">Repeat</keyword>
<organism evidence="8 9">
    <name type="scientific">Hermetia illucens</name>
    <name type="common">Black soldier fly</name>
    <dbReference type="NCBI Taxonomy" id="343691"/>
    <lineage>
        <taxon>Eukaryota</taxon>
        <taxon>Metazoa</taxon>
        <taxon>Ecdysozoa</taxon>
        <taxon>Arthropoda</taxon>
        <taxon>Hexapoda</taxon>
        <taxon>Insecta</taxon>
        <taxon>Pterygota</taxon>
        <taxon>Neoptera</taxon>
        <taxon>Endopterygota</taxon>
        <taxon>Diptera</taxon>
        <taxon>Brachycera</taxon>
        <taxon>Stratiomyomorpha</taxon>
        <taxon>Stratiomyidae</taxon>
        <taxon>Hermetiinae</taxon>
        <taxon>Hermetia</taxon>
    </lineage>
</organism>
<dbReference type="InParanoid" id="A0A7R8Z1S7"/>
<gene>
    <name evidence="8" type="ORF">HERILL_LOCUS16295</name>
</gene>
<keyword evidence="3 5" id="KW-0863">Zinc-finger</keyword>
<feature type="domain" description="C3H1-type" evidence="7">
    <location>
        <begin position="45"/>
        <end position="71"/>
    </location>
</feature>
<feature type="region of interest" description="Disordered" evidence="6">
    <location>
        <begin position="1"/>
        <end position="40"/>
    </location>
</feature>
<dbReference type="SMART" id="SM00356">
    <property type="entry name" value="ZnF_C3H1"/>
    <property type="match status" value="2"/>
</dbReference>
<name>A0A7R8Z1S7_HERIL</name>
<dbReference type="InterPro" id="IPR000571">
    <property type="entry name" value="Znf_CCCH"/>
</dbReference>
<evidence type="ECO:0000256" key="5">
    <source>
        <dbReference type="PROSITE-ProRule" id="PRU00723"/>
    </source>
</evidence>